<name>A0A1B9I577_9TREE</name>
<dbReference type="CDD" id="cd07280">
    <property type="entry name" value="PX_YPT35"/>
    <property type="match status" value="1"/>
</dbReference>
<dbReference type="GO" id="GO:0010008">
    <property type="term" value="C:endosome membrane"/>
    <property type="evidence" value="ECO:0007669"/>
    <property type="project" value="UniProtKB-SubCell"/>
</dbReference>
<dbReference type="InterPro" id="IPR036871">
    <property type="entry name" value="PX_dom_sf"/>
</dbReference>
<feature type="compositionally biased region" description="Low complexity" evidence="11">
    <location>
        <begin position="1"/>
        <end position="12"/>
    </location>
</feature>
<protein>
    <recommendedName>
        <fullName evidence="8">Endosomal/vacuolar adapter protein YPT35</fullName>
    </recommendedName>
    <alternativeName>
        <fullName evidence="9">PX domain-containing protein YPT35</fullName>
    </alternativeName>
</protein>
<dbReference type="InterPro" id="IPR001683">
    <property type="entry name" value="PX_dom"/>
</dbReference>
<dbReference type="PANTHER" id="PTHR10555:SF170">
    <property type="entry name" value="FI18122P1"/>
    <property type="match status" value="1"/>
</dbReference>
<evidence type="ECO:0000256" key="6">
    <source>
        <dbReference type="ARBA" id="ARBA00023136"/>
    </source>
</evidence>
<evidence type="ECO:0000259" key="12">
    <source>
        <dbReference type="PROSITE" id="PS50195"/>
    </source>
</evidence>
<evidence type="ECO:0000256" key="5">
    <source>
        <dbReference type="ARBA" id="ARBA00022753"/>
    </source>
</evidence>
<dbReference type="GeneID" id="30171103"/>
<dbReference type="RefSeq" id="XP_019011898.1">
    <property type="nucleotide sequence ID" value="XM_019154495.1"/>
</dbReference>
<feature type="compositionally biased region" description="Polar residues" evidence="11">
    <location>
        <begin position="25"/>
        <end position="34"/>
    </location>
</feature>
<evidence type="ECO:0000256" key="2">
    <source>
        <dbReference type="ARBA" id="ARBA00004177"/>
    </source>
</evidence>
<feature type="domain" description="PX" evidence="12">
    <location>
        <begin position="169"/>
        <end position="283"/>
    </location>
</feature>
<evidence type="ECO:0000256" key="4">
    <source>
        <dbReference type="ARBA" id="ARBA00022554"/>
    </source>
</evidence>
<dbReference type="EMBL" id="KI894009">
    <property type="protein sequence ID" value="OCF50679.1"/>
    <property type="molecule type" value="Genomic_DNA"/>
</dbReference>
<dbReference type="GO" id="GO:0005774">
    <property type="term" value="C:vacuolar membrane"/>
    <property type="evidence" value="ECO:0007669"/>
    <property type="project" value="UniProtKB-SubCell"/>
</dbReference>
<feature type="compositionally biased region" description="Low complexity" evidence="11">
    <location>
        <begin position="35"/>
        <end position="54"/>
    </location>
</feature>
<dbReference type="OrthoDB" id="10254720at2759"/>
<dbReference type="InterPro" id="IPR037917">
    <property type="entry name" value="Ypt35_PX"/>
</dbReference>
<dbReference type="Proteomes" id="UP000094020">
    <property type="component" value="Chromosome 3"/>
</dbReference>
<dbReference type="PROSITE" id="PS50195">
    <property type="entry name" value="PX"/>
    <property type="match status" value="1"/>
</dbReference>
<evidence type="ECO:0000256" key="11">
    <source>
        <dbReference type="SAM" id="MobiDB-lite"/>
    </source>
</evidence>
<dbReference type="GO" id="GO:0032266">
    <property type="term" value="F:phosphatidylinositol-3-phosphate binding"/>
    <property type="evidence" value="ECO:0007669"/>
    <property type="project" value="InterPro"/>
</dbReference>
<comment type="function">
    <text evidence="7">Recruits the lipid transfer protein VPS13 to endosomal and vacuolar membranes.</text>
</comment>
<evidence type="ECO:0000256" key="1">
    <source>
        <dbReference type="ARBA" id="ARBA00004148"/>
    </source>
</evidence>
<proteinExistence type="inferred from homology"/>
<keyword evidence="5" id="KW-0967">Endosome</keyword>
<gene>
    <name evidence="13" type="ORF">I206_02734</name>
    <name evidence="14" type="ORF">I206_102387</name>
</gene>
<reference evidence="13" key="3">
    <citation type="submission" date="2016-07" db="EMBL/GenBank/DDBJ databases">
        <title>Evolution of pathogenesis and genome organization in the Tremellales.</title>
        <authorList>
            <person name="Cuomo C."/>
            <person name="Litvintseva A."/>
            <person name="Heitman J."/>
            <person name="Chen Y."/>
            <person name="Sun S."/>
            <person name="Springer D."/>
            <person name="Dromer F."/>
            <person name="Young S."/>
            <person name="Zeng Q."/>
            <person name="Chapman S."/>
            <person name="Gujja S."/>
            <person name="Saif S."/>
            <person name="Birren B."/>
        </authorList>
    </citation>
    <scope>NUCLEOTIDE SEQUENCE</scope>
    <source>
        <strain evidence="13">CBS 10737</strain>
    </source>
</reference>
<evidence type="ECO:0000256" key="3">
    <source>
        <dbReference type="ARBA" id="ARBA00007426"/>
    </source>
</evidence>
<reference evidence="14" key="2">
    <citation type="submission" date="2013-07" db="EMBL/GenBank/DDBJ databases">
        <authorList>
            <consortium name="The Broad Institute Genome Sequencing Platform"/>
            <person name="Cuomo C."/>
            <person name="Litvintseva A."/>
            <person name="Chen Y."/>
            <person name="Heitman J."/>
            <person name="Sun S."/>
            <person name="Springer D."/>
            <person name="Dromer F."/>
            <person name="Young S.K."/>
            <person name="Zeng Q."/>
            <person name="Gargeya S."/>
            <person name="Fitzgerald M."/>
            <person name="Abouelleil A."/>
            <person name="Alvarado L."/>
            <person name="Berlin A.M."/>
            <person name="Chapman S.B."/>
            <person name="Dewar J."/>
            <person name="Goldberg J."/>
            <person name="Griggs A."/>
            <person name="Gujja S."/>
            <person name="Hansen M."/>
            <person name="Howarth C."/>
            <person name="Imamovic A."/>
            <person name="Larimer J."/>
            <person name="McCowan C."/>
            <person name="Murphy C."/>
            <person name="Pearson M."/>
            <person name="Priest M."/>
            <person name="Roberts A."/>
            <person name="Saif S."/>
            <person name="Shea T."/>
            <person name="Sykes S."/>
            <person name="Wortman J."/>
            <person name="Nusbaum C."/>
            <person name="Birren B."/>
        </authorList>
    </citation>
    <scope>NUCLEOTIDE SEQUENCE</scope>
    <source>
        <strain evidence="14">CBS 10737</strain>
    </source>
</reference>
<dbReference type="KEGG" id="kpin:30171103"/>
<organism evidence="13">
    <name type="scientific">Kwoniella pini CBS 10737</name>
    <dbReference type="NCBI Taxonomy" id="1296096"/>
    <lineage>
        <taxon>Eukaryota</taxon>
        <taxon>Fungi</taxon>
        <taxon>Dikarya</taxon>
        <taxon>Basidiomycota</taxon>
        <taxon>Agaricomycotina</taxon>
        <taxon>Tremellomycetes</taxon>
        <taxon>Tremellales</taxon>
        <taxon>Cryptococcaceae</taxon>
        <taxon>Kwoniella</taxon>
    </lineage>
</organism>
<reference evidence="14" key="4">
    <citation type="submission" date="2024-02" db="EMBL/GenBank/DDBJ databases">
        <title>Comparative genomics of Cryptococcus and Kwoniella reveals pathogenesis evolution and contrasting modes of karyotype evolution via chromosome fusion or intercentromeric recombination.</title>
        <authorList>
            <person name="Coelho M.A."/>
            <person name="David-Palma M."/>
            <person name="Shea T."/>
            <person name="Bowers K."/>
            <person name="McGinley-Smith S."/>
            <person name="Mohammad A.W."/>
            <person name="Gnirke A."/>
            <person name="Yurkov A.M."/>
            <person name="Nowrousian M."/>
            <person name="Sun S."/>
            <person name="Cuomo C.A."/>
            <person name="Heitman J."/>
        </authorList>
    </citation>
    <scope>NUCLEOTIDE SEQUENCE</scope>
    <source>
        <strain evidence="14">CBS 10737</strain>
    </source>
</reference>
<dbReference type="EMBL" id="CP144521">
    <property type="protein sequence ID" value="WWC68459.1"/>
    <property type="molecule type" value="Genomic_DNA"/>
</dbReference>
<feature type="coiled-coil region" evidence="10">
    <location>
        <begin position="95"/>
        <end position="122"/>
    </location>
</feature>
<dbReference type="STRING" id="1296096.A0A1B9I577"/>
<accession>A0A1B9I577</accession>
<evidence type="ECO:0000313" key="15">
    <source>
        <dbReference type="Proteomes" id="UP000094020"/>
    </source>
</evidence>
<evidence type="ECO:0000256" key="8">
    <source>
        <dbReference type="ARBA" id="ARBA00033774"/>
    </source>
</evidence>
<feature type="region of interest" description="Disordered" evidence="11">
    <location>
        <begin position="1"/>
        <end position="59"/>
    </location>
</feature>
<dbReference type="SUPFAM" id="SSF64268">
    <property type="entry name" value="PX domain"/>
    <property type="match status" value="1"/>
</dbReference>
<comment type="similarity">
    <text evidence="3">Belongs to the YPT35 family.</text>
</comment>
<dbReference type="AlphaFoldDB" id="A0A1B9I577"/>
<dbReference type="Gene3D" id="3.30.1520.10">
    <property type="entry name" value="Phox-like domain"/>
    <property type="match status" value="1"/>
</dbReference>
<evidence type="ECO:0000256" key="9">
    <source>
        <dbReference type="ARBA" id="ARBA00033785"/>
    </source>
</evidence>
<evidence type="ECO:0000313" key="13">
    <source>
        <dbReference type="EMBL" id="OCF50679.1"/>
    </source>
</evidence>
<keyword evidence="4" id="KW-0926">Vacuole</keyword>
<dbReference type="SMART" id="SM00312">
    <property type="entry name" value="PX"/>
    <property type="match status" value="1"/>
</dbReference>
<evidence type="ECO:0000313" key="14">
    <source>
        <dbReference type="EMBL" id="WWC68459.1"/>
    </source>
</evidence>
<comment type="subcellular location">
    <subcellularLocation>
        <location evidence="2">Endosome</location>
    </subcellularLocation>
    <subcellularLocation>
        <location evidence="1">Vacuole membrane</location>
        <topology evidence="1">Peripheral membrane protein</topology>
    </subcellularLocation>
</comment>
<dbReference type="PANTHER" id="PTHR10555">
    <property type="entry name" value="SORTING NEXIN"/>
    <property type="match status" value="1"/>
</dbReference>
<reference evidence="13" key="1">
    <citation type="submission" date="2013-07" db="EMBL/GenBank/DDBJ databases">
        <title>The Genome Sequence of Cryptococcus pinus CBS10737.</title>
        <authorList>
            <consortium name="The Broad Institute Genome Sequencing Platform"/>
            <person name="Cuomo C."/>
            <person name="Litvintseva A."/>
            <person name="Chen Y."/>
            <person name="Heitman J."/>
            <person name="Sun S."/>
            <person name="Springer D."/>
            <person name="Dromer F."/>
            <person name="Young S.K."/>
            <person name="Zeng Q."/>
            <person name="Gargeya S."/>
            <person name="Fitzgerald M."/>
            <person name="Abouelleil A."/>
            <person name="Alvarado L."/>
            <person name="Berlin A.M."/>
            <person name="Chapman S.B."/>
            <person name="Dewar J."/>
            <person name="Goldberg J."/>
            <person name="Griggs A."/>
            <person name="Gujja S."/>
            <person name="Hansen M."/>
            <person name="Howarth C."/>
            <person name="Imamovic A."/>
            <person name="Larimer J."/>
            <person name="McCowan C."/>
            <person name="Murphy C."/>
            <person name="Pearson M."/>
            <person name="Priest M."/>
            <person name="Roberts A."/>
            <person name="Saif S."/>
            <person name="Shea T."/>
            <person name="Sykes S."/>
            <person name="Wortman J."/>
            <person name="Nusbaum C."/>
            <person name="Birren B."/>
        </authorList>
    </citation>
    <scope>NUCLEOTIDE SEQUENCE [LARGE SCALE GENOMIC DNA]</scope>
    <source>
        <strain evidence="13">CBS 10737</strain>
    </source>
</reference>
<sequence>MTSSSPFSSTPSLEQPESSFDLPESSFNLPQNQNEGSSSLLLLPPSPIGSESSLTSDETTFDHLASIPNSKSKNVNSINNEENSKAPILGLRDLIKMHKNEKQKLKLNKKNDNENNNNHNNSLIPISRSNEIIEIHNELPPSYFNIGRNENENEINEQEIIFAKQVIIKGWKIIGGDDWKDVAKLGSYVVYDINIFLINGGTIEILKRYTDFVNLRNSLKIKYPSLKDAIPKLPSKAHFSKFSKEFLEQRQPRLQRFLRCVILHPEMGKGGKNSIVGQWIIGK</sequence>
<keyword evidence="6" id="KW-0472">Membrane</keyword>
<keyword evidence="10" id="KW-0175">Coiled coil</keyword>
<evidence type="ECO:0000256" key="7">
    <source>
        <dbReference type="ARBA" id="ARBA00033728"/>
    </source>
</evidence>
<keyword evidence="15" id="KW-1185">Reference proteome</keyword>
<evidence type="ECO:0000256" key="10">
    <source>
        <dbReference type="SAM" id="Coils"/>
    </source>
</evidence>
<dbReference type="Pfam" id="PF00787">
    <property type="entry name" value="PX"/>
    <property type="match status" value="1"/>
</dbReference>